<gene>
    <name evidence="2" type="ORF">BDV96DRAFT_586810</name>
</gene>
<evidence type="ECO:0000313" key="2">
    <source>
        <dbReference type="EMBL" id="KAF2108851.1"/>
    </source>
</evidence>
<evidence type="ECO:0000313" key="3">
    <source>
        <dbReference type="Proteomes" id="UP000799770"/>
    </source>
</evidence>
<keyword evidence="1" id="KW-0732">Signal</keyword>
<feature type="signal peptide" evidence="1">
    <location>
        <begin position="1"/>
        <end position="21"/>
    </location>
</feature>
<protein>
    <recommendedName>
        <fullName evidence="4">Secreted protein</fullName>
    </recommendedName>
</protein>
<organism evidence="2 3">
    <name type="scientific">Lophiotrema nucula</name>
    <dbReference type="NCBI Taxonomy" id="690887"/>
    <lineage>
        <taxon>Eukaryota</taxon>
        <taxon>Fungi</taxon>
        <taxon>Dikarya</taxon>
        <taxon>Ascomycota</taxon>
        <taxon>Pezizomycotina</taxon>
        <taxon>Dothideomycetes</taxon>
        <taxon>Pleosporomycetidae</taxon>
        <taxon>Pleosporales</taxon>
        <taxon>Lophiotremataceae</taxon>
        <taxon>Lophiotrema</taxon>
    </lineage>
</organism>
<dbReference type="EMBL" id="ML977345">
    <property type="protein sequence ID" value="KAF2108851.1"/>
    <property type="molecule type" value="Genomic_DNA"/>
</dbReference>
<evidence type="ECO:0008006" key="4">
    <source>
        <dbReference type="Google" id="ProtNLM"/>
    </source>
</evidence>
<feature type="chain" id="PRO_5025634531" description="Secreted protein" evidence="1">
    <location>
        <begin position="22"/>
        <end position="70"/>
    </location>
</feature>
<dbReference type="Proteomes" id="UP000799770">
    <property type="component" value="Unassembled WGS sequence"/>
</dbReference>
<evidence type="ECO:0000256" key="1">
    <source>
        <dbReference type="SAM" id="SignalP"/>
    </source>
</evidence>
<name>A0A6A5YRR7_9PLEO</name>
<accession>A0A6A5YRR7</accession>
<proteinExistence type="predicted"/>
<reference evidence="2" key="1">
    <citation type="journal article" date="2020" name="Stud. Mycol.">
        <title>101 Dothideomycetes genomes: a test case for predicting lifestyles and emergence of pathogens.</title>
        <authorList>
            <person name="Haridas S."/>
            <person name="Albert R."/>
            <person name="Binder M."/>
            <person name="Bloem J."/>
            <person name="Labutti K."/>
            <person name="Salamov A."/>
            <person name="Andreopoulos B."/>
            <person name="Baker S."/>
            <person name="Barry K."/>
            <person name="Bills G."/>
            <person name="Bluhm B."/>
            <person name="Cannon C."/>
            <person name="Castanera R."/>
            <person name="Culley D."/>
            <person name="Daum C."/>
            <person name="Ezra D."/>
            <person name="Gonzalez J."/>
            <person name="Henrissat B."/>
            <person name="Kuo A."/>
            <person name="Liang C."/>
            <person name="Lipzen A."/>
            <person name="Lutzoni F."/>
            <person name="Magnuson J."/>
            <person name="Mondo S."/>
            <person name="Nolan M."/>
            <person name="Ohm R."/>
            <person name="Pangilinan J."/>
            <person name="Park H.-J."/>
            <person name="Ramirez L."/>
            <person name="Alfaro M."/>
            <person name="Sun H."/>
            <person name="Tritt A."/>
            <person name="Yoshinaga Y."/>
            <person name="Zwiers L.-H."/>
            <person name="Turgeon B."/>
            <person name="Goodwin S."/>
            <person name="Spatafora J."/>
            <person name="Crous P."/>
            <person name="Grigoriev I."/>
        </authorList>
    </citation>
    <scope>NUCLEOTIDE SEQUENCE</scope>
    <source>
        <strain evidence="2">CBS 627.86</strain>
    </source>
</reference>
<dbReference type="AlphaFoldDB" id="A0A6A5YRR7"/>
<sequence length="70" mass="7932">MTTRSLTSGLIWLSLIRLTLTSGWTRPSTNTVKGRNRWRTLIYPKISRWVAKCMCSLSIYLSLVGANVCV</sequence>
<keyword evidence="3" id="KW-1185">Reference proteome</keyword>